<gene>
    <name evidence="3" type="ORF">CYMTET_54223</name>
</gene>
<dbReference type="GO" id="GO:0005509">
    <property type="term" value="F:calcium ion binding"/>
    <property type="evidence" value="ECO:0007669"/>
    <property type="project" value="InterPro"/>
</dbReference>
<feature type="region of interest" description="Disordered" evidence="1">
    <location>
        <begin position="46"/>
        <end position="72"/>
    </location>
</feature>
<dbReference type="InterPro" id="IPR002048">
    <property type="entry name" value="EF_hand_dom"/>
</dbReference>
<proteinExistence type="predicted"/>
<evidence type="ECO:0000259" key="2">
    <source>
        <dbReference type="PROSITE" id="PS50222"/>
    </source>
</evidence>
<accession>A0AAE0EPT2</accession>
<evidence type="ECO:0000313" key="3">
    <source>
        <dbReference type="EMBL" id="KAK3235582.1"/>
    </source>
</evidence>
<protein>
    <recommendedName>
        <fullName evidence="2">EF-hand domain-containing protein</fullName>
    </recommendedName>
</protein>
<dbReference type="PROSITE" id="PS50222">
    <property type="entry name" value="EF_HAND_2"/>
    <property type="match status" value="2"/>
</dbReference>
<organism evidence="3 4">
    <name type="scientific">Cymbomonas tetramitiformis</name>
    <dbReference type="NCBI Taxonomy" id="36881"/>
    <lineage>
        <taxon>Eukaryota</taxon>
        <taxon>Viridiplantae</taxon>
        <taxon>Chlorophyta</taxon>
        <taxon>Pyramimonadophyceae</taxon>
        <taxon>Pyramimonadales</taxon>
        <taxon>Pyramimonadaceae</taxon>
        <taxon>Cymbomonas</taxon>
    </lineage>
</organism>
<feature type="compositionally biased region" description="Basic and acidic residues" evidence="1">
    <location>
        <begin position="56"/>
        <end position="68"/>
    </location>
</feature>
<dbReference type="AlphaFoldDB" id="A0AAE0EPT2"/>
<evidence type="ECO:0000313" key="4">
    <source>
        <dbReference type="Proteomes" id="UP001190700"/>
    </source>
</evidence>
<dbReference type="Gene3D" id="1.10.238.10">
    <property type="entry name" value="EF-hand"/>
    <property type="match status" value="1"/>
</dbReference>
<dbReference type="Proteomes" id="UP001190700">
    <property type="component" value="Unassembled WGS sequence"/>
</dbReference>
<feature type="domain" description="EF-hand" evidence="2">
    <location>
        <begin position="248"/>
        <end position="283"/>
    </location>
</feature>
<keyword evidence="4" id="KW-1185">Reference proteome</keyword>
<dbReference type="SUPFAM" id="SSF47473">
    <property type="entry name" value="EF-hand"/>
    <property type="match status" value="1"/>
</dbReference>
<dbReference type="SMART" id="SM00054">
    <property type="entry name" value="EFh"/>
    <property type="match status" value="3"/>
</dbReference>
<evidence type="ECO:0000256" key="1">
    <source>
        <dbReference type="SAM" id="MobiDB-lite"/>
    </source>
</evidence>
<sequence length="327" mass="37357">MPMDEANDFLPDIHCAREPKHHPPCRAPPKRRYSLPTDIARMLPKSLSSSQSSVTEKAEIPQRKRMETDTETLCRGSLPELVPQPAEHSGGLLDWCGASVMADRSKFFFLDKRNRVVCYPVAGLMELRGLFDRIDVDRSGTLDFETFESFARKMKCTALGNSLAIVALFPEIHPWHQGVFLHRLKTMLRQRGPLTFADFLRLGHPEASGRVLQQLQEVVHELVDRRDNASLRAAKQHARKFLKEEERRQAAWVDKMWERWDVDGTGVVHQQDFKLALQNIGASVEEADVFIAEMDHNEGNVISKENFSAWWSNTYLLENPSILHSCA</sequence>
<feature type="domain" description="EF-hand" evidence="2">
    <location>
        <begin position="122"/>
        <end position="157"/>
    </location>
</feature>
<comment type="caution">
    <text evidence="3">The sequence shown here is derived from an EMBL/GenBank/DDBJ whole genome shotgun (WGS) entry which is preliminary data.</text>
</comment>
<reference evidence="3 4" key="1">
    <citation type="journal article" date="2015" name="Genome Biol. Evol.">
        <title>Comparative Genomics of a Bacterivorous Green Alga Reveals Evolutionary Causalities and Consequences of Phago-Mixotrophic Mode of Nutrition.</title>
        <authorList>
            <person name="Burns J.A."/>
            <person name="Paasch A."/>
            <person name="Narechania A."/>
            <person name="Kim E."/>
        </authorList>
    </citation>
    <scope>NUCLEOTIDE SEQUENCE [LARGE SCALE GENOMIC DNA]</scope>
    <source>
        <strain evidence="3 4">PLY_AMNH</strain>
    </source>
</reference>
<dbReference type="EMBL" id="LGRX02035268">
    <property type="protein sequence ID" value="KAK3235582.1"/>
    <property type="molecule type" value="Genomic_DNA"/>
</dbReference>
<name>A0AAE0EPT2_9CHLO</name>
<dbReference type="InterPro" id="IPR011992">
    <property type="entry name" value="EF-hand-dom_pair"/>
</dbReference>